<dbReference type="Proteomes" id="UP000628079">
    <property type="component" value="Unassembled WGS sequence"/>
</dbReference>
<evidence type="ECO:0000259" key="7">
    <source>
        <dbReference type="Pfam" id="PF00361"/>
    </source>
</evidence>
<sequence length="483" mass="49005">MTLDIQWALLLPALLPVAAMVLVLLVDAVAPRTRLAAPVLGALGLLGGAVAAVPGLVATEPRLTLCTPAPDGRCMWDGSPLASTLQLGALLATLAVLALVSVRRVGVVEVVLLLASVSGAAAVVAARDLGTWLVTLELATLPVIALVAWRERRAAAHGALTLLTTSLVSFGLLVLGTALWVTATGDPTLTGSSLAAAWEVSEQRTLAGLATVVLLAGLAFKLSAVPFHAWTPTTLTSGPLPVSALLASASKLAAVGALVVVLAPYESVLGGRPGPHVVVAALVVLVVASMLVGTVMALRQTEVVRLLAWSTVAQAGWILLPLTALTVAGRQAAAAYAVVYAVASLVAFAAVRAVHGWRVEDGRNLTAYRGLLRRDPVAGGTLALALLVLAGLPPGVIGLVAKVVALRPAVSAGLWPVAVVAVVAAVLGIAVYVRWFAVLFGEPETGAPARPRRRRASVAVAVVGAAVLVVTSVLPQLLVGLVS</sequence>
<feature type="transmembrane region" description="Helical" evidence="6">
    <location>
        <begin position="78"/>
        <end position="100"/>
    </location>
</feature>
<dbReference type="AlphaFoldDB" id="A0A8H9KTJ4"/>
<evidence type="ECO:0000313" key="9">
    <source>
        <dbReference type="Proteomes" id="UP000628079"/>
    </source>
</evidence>
<keyword evidence="3 6" id="KW-1133">Transmembrane helix</keyword>
<feature type="transmembrane region" description="Helical" evidence="6">
    <location>
        <begin position="458"/>
        <end position="478"/>
    </location>
</feature>
<feature type="transmembrane region" description="Helical" evidence="6">
    <location>
        <begin position="6"/>
        <end position="26"/>
    </location>
</feature>
<keyword evidence="2 5" id="KW-0812">Transmembrane</keyword>
<feature type="transmembrane region" description="Helical" evidence="6">
    <location>
        <begin position="242"/>
        <end position="265"/>
    </location>
</feature>
<feature type="domain" description="NADH:quinone oxidoreductase/Mrp antiporter transmembrane" evidence="7">
    <location>
        <begin position="126"/>
        <end position="427"/>
    </location>
</feature>
<gene>
    <name evidence="8" type="ORF">GCM10011314_12520</name>
</gene>
<evidence type="ECO:0000256" key="6">
    <source>
        <dbReference type="SAM" id="Phobius"/>
    </source>
</evidence>
<reference evidence="8" key="1">
    <citation type="journal article" date="2014" name="Int. J. Syst. Evol. Microbiol.">
        <title>Complete genome sequence of Corynebacterium casei LMG S-19264T (=DSM 44701T), isolated from a smear-ripened cheese.</title>
        <authorList>
            <consortium name="US DOE Joint Genome Institute (JGI-PGF)"/>
            <person name="Walter F."/>
            <person name="Albersmeier A."/>
            <person name="Kalinowski J."/>
            <person name="Ruckert C."/>
        </authorList>
    </citation>
    <scope>NUCLEOTIDE SEQUENCE</scope>
    <source>
        <strain evidence="8">CGMCC 1.10749</strain>
    </source>
</reference>
<dbReference type="InterPro" id="IPR001750">
    <property type="entry name" value="ND/Mrp_TM"/>
</dbReference>
<name>A0A8H9KTJ4_9MICO</name>
<dbReference type="GO" id="GO:0012505">
    <property type="term" value="C:endomembrane system"/>
    <property type="evidence" value="ECO:0007669"/>
    <property type="project" value="UniProtKB-SubCell"/>
</dbReference>
<feature type="transmembrane region" description="Helical" evidence="6">
    <location>
        <begin position="413"/>
        <end position="437"/>
    </location>
</feature>
<dbReference type="EMBL" id="BMEA01000001">
    <property type="protein sequence ID" value="GGB74543.1"/>
    <property type="molecule type" value="Genomic_DNA"/>
</dbReference>
<protein>
    <recommendedName>
        <fullName evidence="7">NADH:quinone oxidoreductase/Mrp antiporter transmembrane domain-containing protein</fullName>
    </recommendedName>
</protein>
<feature type="transmembrane region" description="Helical" evidence="6">
    <location>
        <begin position="376"/>
        <end position="401"/>
    </location>
</feature>
<dbReference type="GO" id="GO:0016020">
    <property type="term" value="C:membrane"/>
    <property type="evidence" value="ECO:0007669"/>
    <property type="project" value="UniProtKB-SubCell"/>
</dbReference>
<dbReference type="RefSeq" id="WP_035946858.1">
    <property type="nucleotide sequence ID" value="NZ_BMEA01000001.1"/>
</dbReference>
<feature type="transmembrane region" description="Helical" evidence="6">
    <location>
        <begin position="334"/>
        <end position="355"/>
    </location>
</feature>
<comment type="subcellular location">
    <subcellularLocation>
        <location evidence="1">Endomembrane system</location>
        <topology evidence="1">Multi-pass membrane protein</topology>
    </subcellularLocation>
    <subcellularLocation>
        <location evidence="5">Membrane</location>
        <topology evidence="5">Multi-pass membrane protein</topology>
    </subcellularLocation>
</comment>
<dbReference type="Pfam" id="PF00361">
    <property type="entry name" value="Proton_antipo_M"/>
    <property type="match status" value="1"/>
</dbReference>
<evidence type="ECO:0000313" key="8">
    <source>
        <dbReference type="EMBL" id="GGB74543.1"/>
    </source>
</evidence>
<feature type="transmembrane region" description="Helical" evidence="6">
    <location>
        <begin position="161"/>
        <end position="183"/>
    </location>
</feature>
<organism evidence="8 9">
    <name type="scientific">Knoellia flava</name>
    <dbReference type="NCBI Taxonomy" id="913969"/>
    <lineage>
        <taxon>Bacteria</taxon>
        <taxon>Bacillati</taxon>
        <taxon>Actinomycetota</taxon>
        <taxon>Actinomycetes</taxon>
        <taxon>Micrococcales</taxon>
        <taxon>Intrasporangiaceae</taxon>
        <taxon>Knoellia</taxon>
    </lineage>
</organism>
<accession>A0A8H9KTJ4</accession>
<evidence type="ECO:0000256" key="5">
    <source>
        <dbReference type="RuleBase" id="RU000320"/>
    </source>
</evidence>
<reference evidence="8" key="2">
    <citation type="submission" date="2020-09" db="EMBL/GenBank/DDBJ databases">
        <authorList>
            <person name="Sun Q."/>
            <person name="Zhou Y."/>
        </authorList>
    </citation>
    <scope>NUCLEOTIDE SEQUENCE</scope>
    <source>
        <strain evidence="8">CGMCC 1.10749</strain>
    </source>
</reference>
<feature type="transmembrane region" description="Helical" evidence="6">
    <location>
        <begin position="306"/>
        <end position="328"/>
    </location>
</feature>
<feature type="transmembrane region" description="Helical" evidence="6">
    <location>
        <begin position="38"/>
        <end position="58"/>
    </location>
</feature>
<feature type="transmembrane region" description="Helical" evidence="6">
    <location>
        <begin position="206"/>
        <end position="230"/>
    </location>
</feature>
<keyword evidence="4 6" id="KW-0472">Membrane</keyword>
<evidence type="ECO:0000256" key="1">
    <source>
        <dbReference type="ARBA" id="ARBA00004127"/>
    </source>
</evidence>
<evidence type="ECO:0000256" key="4">
    <source>
        <dbReference type="ARBA" id="ARBA00023136"/>
    </source>
</evidence>
<feature type="transmembrane region" description="Helical" evidence="6">
    <location>
        <begin position="132"/>
        <end position="149"/>
    </location>
</feature>
<feature type="transmembrane region" description="Helical" evidence="6">
    <location>
        <begin position="107"/>
        <end position="126"/>
    </location>
</feature>
<feature type="transmembrane region" description="Helical" evidence="6">
    <location>
        <begin position="277"/>
        <end position="299"/>
    </location>
</feature>
<proteinExistence type="predicted"/>
<evidence type="ECO:0000256" key="2">
    <source>
        <dbReference type="ARBA" id="ARBA00022692"/>
    </source>
</evidence>
<evidence type="ECO:0000256" key="3">
    <source>
        <dbReference type="ARBA" id="ARBA00022989"/>
    </source>
</evidence>
<comment type="caution">
    <text evidence="8">The sequence shown here is derived from an EMBL/GenBank/DDBJ whole genome shotgun (WGS) entry which is preliminary data.</text>
</comment>
<dbReference type="PANTHER" id="PTHR22773">
    <property type="entry name" value="NADH DEHYDROGENASE"/>
    <property type="match status" value="1"/>
</dbReference>